<feature type="domain" description="Nudix hydrolase" evidence="7">
    <location>
        <begin position="1"/>
        <end position="165"/>
    </location>
</feature>
<dbReference type="GO" id="GO:0046872">
    <property type="term" value="F:metal ion binding"/>
    <property type="evidence" value="ECO:0007669"/>
    <property type="project" value="UniProtKB-KW"/>
</dbReference>
<comment type="cofactor">
    <cofactor evidence="1">
        <name>Mg(2+)</name>
        <dbReference type="ChEBI" id="CHEBI:18420"/>
    </cofactor>
</comment>
<evidence type="ECO:0000256" key="6">
    <source>
        <dbReference type="SAM" id="MobiDB-lite"/>
    </source>
</evidence>
<protein>
    <submittedName>
        <fullName evidence="8">8-oxo-dGTP diphosphatase</fullName>
    </submittedName>
</protein>
<keyword evidence="5" id="KW-0460">Magnesium</keyword>
<dbReference type="PANTHER" id="PTHR43758">
    <property type="entry name" value="7,8-DIHYDRO-8-OXOGUANINE TRIPHOSPHATASE"/>
    <property type="match status" value="1"/>
</dbReference>
<evidence type="ECO:0000313" key="8">
    <source>
        <dbReference type="EMBL" id="SEQ42480.1"/>
    </source>
</evidence>
<feature type="region of interest" description="Disordered" evidence="6">
    <location>
        <begin position="86"/>
        <end position="110"/>
    </location>
</feature>
<dbReference type="SUPFAM" id="SSF55811">
    <property type="entry name" value="Nudix"/>
    <property type="match status" value="1"/>
</dbReference>
<dbReference type="PANTHER" id="PTHR43758:SF2">
    <property type="entry name" value="OXIDIZED PURINE NUCLEOSIDE TRIPHOSPHATE HYDROLASE"/>
    <property type="match status" value="1"/>
</dbReference>
<dbReference type="GO" id="GO:0016818">
    <property type="term" value="F:hydrolase activity, acting on acid anhydrides, in phosphorus-containing anhydrides"/>
    <property type="evidence" value="ECO:0007669"/>
    <property type="project" value="TreeGrafter"/>
</dbReference>
<dbReference type="AlphaFoldDB" id="A0A1H9FX56"/>
<dbReference type="STRING" id="163.SAMN04487775_10947"/>
<comment type="similarity">
    <text evidence="2">Belongs to the Nudix hydrolase family.</text>
</comment>
<dbReference type="InterPro" id="IPR020084">
    <property type="entry name" value="NUDIX_hydrolase_CS"/>
</dbReference>
<evidence type="ECO:0000256" key="4">
    <source>
        <dbReference type="ARBA" id="ARBA00022801"/>
    </source>
</evidence>
<dbReference type="OrthoDB" id="9804563at2"/>
<dbReference type="GO" id="GO:0005737">
    <property type="term" value="C:cytoplasm"/>
    <property type="evidence" value="ECO:0007669"/>
    <property type="project" value="TreeGrafter"/>
</dbReference>
<dbReference type="PROSITE" id="PS51462">
    <property type="entry name" value="NUDIX"/>
    <property type="match status" value="1"/>
</dbReference>
<dbReference type="PROSITE" id="PS00893">
    <property type="entry name" value="NUDIX_BOX"/>
    <property type="match status" value="1"/>
</dbReference>
<feature type="compositionally biased region" description="Low complexity" evidence="6">
    <location>
        <begin position="89"/>
        <end position="105"/>
    </location>
</feature>
<evidence type="ECO:0000256" key="5">
    <source>
        <dbReference type="ARBA" id="ARBA00022842"/>
    </source>
</evidence>
<dbReference type="InterPro" id="IPR000086">
    <property type="entry name" value="NUDIX_hydrolase_dom"/>
</dbReference>
<name>A0A1H9FX56_9SPIR</name>
<reference evidence="8 9" key="1">
    <citation type="submission" date="2016-10" db="EMBL/GenBank/DDBJ databases">
        <authorList>
            <person name="de Groot N.N."/>
        </authorList>
    </citation>
    <scope>NUCLEOTIDE SEQUENCE [LARGE SCALE GENOMIC DNA]</scope>
    <source>
        <strain evidence="8 9">B25</strain>
    </source>
</reference>
<evidence type="ECO:0000256" key="3">
    <source>
        <dbReference type="ARBA" id="ARBA00022723"/>
    </source>
</evidence>
<dbReference type="InterPro" id="IPR015797">
    <property type="entry name" value="NUDIX_hydrolase-like_dom_sf"/>
</dbReference>
<accession>A0A1H9FX56</accession>
<dbReference type="EMBL" id="FOFU01000004">
    <property type="protein sequence ID" value="SEQ42480.1"/>
    <property type="molecule type" value="Genomic_DNA"/>
</dbReference>
<keyword evidence="9" id="KW-1185">Reference proteome</keyword>
<evidence type="ECO:0000256" key="2">
    <source>
        <dbReference type="ARBA" id="ARBA00005582"/>
    </source>
</evidence>
<evidence type="ECO:0000256" key="1">
    <source>
        <dbReference type="ARBA" id="ARBA00001946"/>
    </source>
</evidence>
<gene>
    <name evidence="8" type="ORF">SAMN04487977_104198</name>
</gene>
<proteinExistence type="inferred from homology"/>
<organism evidence="8 9">
    <name type="scientific">Treponema bryantii</name>
    <dbReference type="NCBI Taxonomy" id="163"/>
    <lineage>
        <taxon>Bacteria</taxon>
        <taxon>Pseudomonadati</taxon>
        <taxon>Spirochaetota</taxon>
        <taxon>Spirochaetia</taxon>
        <taxon>Spirochaetales</taxon>
        <taxon>Treponemataceae</taxon>
        <taxon>Treponema</taxon>
    </lineage>
</organism>
<evidence type="ECO:0000259" key="7">
    <source>
        <dbReference type="PROSITE" id="PS51462"/>
    </source>
</evidence>
<evidence type="ECO:0000313" key="9">
    <source>
        <dbReference type="Proteomes" id="UP000182360"/>
    </source>
</evidence>
<dbReference type="Gene3D" id="3.90.79.10">
    <property type="entry name" value="Nucleoside Triphosphate Pyrophosphohydrolase"/>
    <property type="match status" value="1"/>
</dbReference>
<dbReference type="Pfam" id="PF00293">
    <property type="entry name" value="NUDIX"/>
    <property type="match status" value="1"/>
</dbReference>
<sequence length="198" mass="22725">MKTLVNTTLCYIEKDGCYLMLHRTKKQNDYNHDKWIGIGGKFENGESPEDCVRREIHEETGLIVNPEDLEYCGIVTFVDKSEEDKVGEASPSLQPASQSSTTPSAGDTPASPPYYTEFMHVFRVRKFSGTFLTDCNEGELEWVPIEKINDLPHWQADEIYLDFIAQNRPFFSLKAVYKNSRLIETYLGGKPYNHWAKD</sequence>
<dbReference type="RefSeq" id="WP_074643173.1">
    <property type="nucleotide sequence ID" value="NZ_FOFU01000004.1"/>
</dbReference>
<dbReference type="CDD" id="cd18886">
    <property type="entry name" value="NUDIX_MutT_Nudt1"/>
    <property type="match status" value="1"/>
</dbReference>
<keyword evidence="4" id="KW-0378">Hydrolase</keyword>
<dbReference type="Proteomes" id="UP000182360">
    <property type="component" value="Unassembled WGS sequence"/>
</dbReference>
<keyword evidence="3" id="KW-0479">Metal-binding</keyword>